<feature type="region of interest" description="Disordered" evidence="1">
    <location>
        <begin position="123"/>
        <end position="171"/>
    </location>
</feature>
<gene>
    <name evidence="3" type="ORF">Raf01_54310</name>
</gene>
<accession>A0A8J3VSQ1</accession>
<evidence type="ECO:0000256" key="1">
    <source>
        <dbReference type="SAM" id="MobiDB-lite"/>
    </source>
</evidence>
<dbReference type="SUPFAM" id="SSF81301">
    <property type="entry name" value="Nucleotidyltransferase"/>
    <property type="match status" value="1"/>
</dbReference>
<organism evidence="3 4">
    <name type="scientific">Rugosimonospora africana</name>
    <dbReference type="NCBI Taxonomy" id="556532"/>
    <lineage>
        <taxon>Bacteria</taxon>
        <taxon>Bacillati</taxon>
        <taxon>Actinomycetota</taxon>
        <taxon>Actinomycetes</taxon>
        <taxon>Micromonosporales</taxon>
        <taxon>Micromonosporaceae</taxon>
        <taxon>Rugosimonospora</taxon>
    </lineage>
</organism>
<dbReference type="InterPro" id="IPR043519">
    <property type="entry name" value="NT_sf"/>
</dbReference>
<dbReference type="Proteomes" id="UP000642748">
    <property type="component" value="Unassembled WGS sequence"/>
</dbReference>
<keyword evidence="4" id="KW-1185">Reference proteome</keyword>
<dbReference type="RefSeq" id="WP_203920824.1">
    <property type="nucleotide sequence ID" value="NZ_BONZ01000051.1"/>
</dbReference>
<evidence type="ECO:0000313" key="3">
    <source>
        <dbReference type="EMBL" id="GIH17259.1"/>
    </source>
</evidence>
<feature type="compositionally biased region" description="Basic and acidic residues" evidence="1">
    <location>
        <begin position="129"/>
        <end position="139"/>
    </location>
</feature>
<dbReference type="AlphaFoldDB" id="A0A8J3VSQ1"/>
<name>A0A8J3VSQ1_9ACTN</name>
<dbReference type="Gene3D" id="3.30.460.10">
    <property type="entry name" value="Beta Polymerase, domain 2"/>
    <property type="match status" value="1"/>
</dbReference>
<dbReference type="InterPro" id="IPR002934">
    <property type="entry name" value="Polymerase_NTP_transf_dom"/>
</dbReference>
<protein>
    <recommendedName>
        <fullName evidence="2">Polymerase nucleotidyl transferase domain-containing protein</fullName>
    </recommendedName>
</protein>
<feature type="domain" description="Polymerase nucleotidyl transferase" evidence="2">
    <location>
        <begin position="22"/>
        <end position="55"/>
    </location>
</feature>
<reference evidence="3" key="1">
    <citation type="submission" date="2021-01" db="EMBL/GenBank/DDBJ databases">
        <title>Whole genome shotgun sequence of Rugosimonospora africana NBRC 104875.</title>
        <authorList>
            <person name="Komaki H."/>
            <person name="Tamura T."/>
        </authorList>
    </citation>
    <scope>NUCLEOTIDE SEQUENCE</scope>
    <source>
        <strain evidence="3">NBRC 104875</strain>
    </source>
</reference>
<dbReference type="EMBL" id="BONZ01000051">
    <property type="protein sequence ID" value="GIH17259.1"/>
    <property type="molecule type" value="Genomic_DNA"/>
</dbReference>
<dbReference type="GO" id="GO:0016779">
    <property type="term" value="F:nucleotidyltransferase activity"/>
    <property type="evidence" value="ECO:0007669"/>
    <property type="project" value="InterPro"/>
</dbReference>
<evidence type="ECO:0000259" key="2">
    <source>
        <dbReference type="Pfam" id="PF01909"/>
    </source>
</evidence>
<dbReference type="Pfam" id="PF01909">
    <property type="entry name" value="NTP_transf_2"/>
    <property type="match status" value="1"/>
</dbReference>
<feature type="compositionally biased region" description="Basic and acidic residues" evidence="1">
    <location>
        <begin position="151"/>
        <end position="171"/>
    </location>
</feature>
<proteinExistence type="predicted"/>
<comment type="caution">
    <text evidence="3">The sequence shown here is derived from an EMBL/GenBank/DDBJ whole genome shotgun (WGS) entry which is preliminary data.</text>
</comment>
<evidence type="ECO:0000313" key="4">
    <source>
        <dbReference type="Proteomes" id="UP000642748"/>
    </source>
</evidence>
<sequence length="291" mass="31605">MFTVEDRDRVREGLLSLAAADPAIGAAAVIGSSASGEADRWSDIDLALSVDGPLDAALDRWTGLLYRDFAARHHWDLPVGGTVYRVFLLPGWLEVDLAFAPAGEFGPRGPHWRVVYTRAQDGEAPAPVARHEPAARREAAAPQEPPTGREPTARQEPARQESARHESTAVSERDRLAGLAWHHALHARVSIERRRAFQAEHWVGALRTQVIALACLRLGHPTAYAKGAHLLPAELTAPLEATLVRSLDEKELRRALGAALAALATEMRSSDPALAERLAPMLTELDSRPAN</sequence>